<dbReference type="GO" id="GO:0004190">
    <property type="term" value="F:aspartic-type endopeptidase activity"/>
    <property type="evidence" value="ECO:0007669"/>
    <property type="project" value="InterPro"/>
</dbReference>
<dbReference type="PROSITE" id="PS00141">
    <property type="entry name" value="ASP_PROTEASE"/>
    <property type="match status" value="1"/>
</dbReference>
<dbReference type="Gene3D" id="2.40.70.10">
    <property type="entry name" value="Acid Proteases"/>
    <property type="match status" value="1"/>
</dbReference>
<reference evidence="1" key="1">
    <citation type="journal article" date="2022" name="bioRxiv">
        <title>Sequencing and chromosome-scale assembly of the giantPleurodeles waltlgenome.</title>
        <authorList>
            <person name="Brown T."/>
            <person name="Elewa A."/>
            <person name="Iarovenko S."/>
            <person name="Subramanian E."/>
            <person name="Araus A.J."/>
            <person name="Petzold A."/>
            <person name="Susuki M."/>
            <person name="Suzuki K.-i.T."/>
            <person name="Hayashi T."/>
            <person name="Toyoda A."/>
            <person name="Oliveira C."/>
            <person name="Osipova E."/>
            <person name="Leigh N.D."/>
            <person name="Simon A."/>
            <person name="Yun M.H."/>
        </authorList>
    </citation>
    <scope>NUCLEOTIDE SEQUENCE</scope>
    <source>
        <strain evidence="1">20211129_DDA</strain>
        <tissue evidence="1">Liver</tissue>
    </source>
</reference>
<proteinExistence type="predicted"/>
<organism evidence="1 2">
    <name type="scientific">Pleurodeles waltl</name>
    <name type="common">Iberian ribbed newt</name>
    <dbReference type="NCBI Taxonomy" id="8319"/>
    <lineage>
        <taxon>Eukaryota</taxon>
        <taxon>Metazoa</taxon>
        <taxon>Chordata</taxon>
        <taxon>Craniata</taxon>
        <taxon>Vertebrata</taxon>
        <taxon>Euteleostomi</taxon>
        <taxon>Amphibia</taxon>
        <taxon>Batrachia</taxon>
        <taxon>Caudata</taxon>
        <taxon>Salamandroidea</taxon>
        <taxon>Salamandridae</taxon>
        <taxon>Pleurodelinae</taxon>
        <taxon>Pleurodeles</taxon>
    </lineage>
</organism>
<dbReference type="CDD" id="cd00303">
    <property type="entry name" value="retropepsin_like"/>
    <property type="match status" value="1"/>
</dbReference>
<protein>
    <submittedName>
        <fullName evidence="1">Uncharacterized protein</fullName>
    </submittedName>
</protein>
<dbReference type="InterPro" id="IPR001969">
    <property type="entry name" value="Aspartic_peptidase_AS"/>
</dbReference>
<accession>A0AAV7V1V9</accession>
<keyword evidence="2" id="KW-1185">Reference proteome</keyword>
<name>A0AAV7V1V9_PLEWA</name>
<dbReference type="Proteomes" id="UP001066276">
    <property type="component" value="Chromosome 2_2"/>
</dbReference>
<sequence>MPDSEDDMDDDDDMEGTVHVIHALQPEERMRRSITKCTVTVEGHSISVLIDTGAAINIMAQLVFQMLPSRPTLQPTTTQVYAFGSSVPLPLALLSSVMRTRPLRDRASDAFVRRKAKNEKCLPGARLDIGTYEEET</sequence>
<gene>
    <name evidence="1" type="ORF">NDU88_003864</name>
</gene>
<dbReference type="AlphaFoldDB" id="A0AAV7V1V9"/>
<dbReference type="SUPFAM" id="SSF50630">
    <property type="entry name" value="Acid proteases"/>
    <property type="match status" value="1"/>
</dbReference>
<evidence type="ECO:0000313" key="2">
    <source>
        <dbReference type="Proteomes" id="UP001066276"/>
    </source>
</evidence>
<dbReference type="GO" id="GO:0006508">
    <property type="term" value="P:proteolysis"/>
    <property type="evidence" value="ECO:0007669"/>
    <property type="project" value="InterPro"/>
</dbReference>
<dbReference type="EMBL" id="JANPWB010000004">
    <property type="protein sequence ID" value="KAJ1194576.1"/>
    <property type="molecule type" value="Genomic_DNA"/>
</dbReference>
<dbReference type="InterPro" id="IPR021109">
    <property type="entry name" value="Peptidase_aspartic_dom_sf"/>
</dbReference>
<evidence type="ECO:0000313" key="1">
    <source>
        <dbReference type="EMBL" id="KAJ1194576.1"/>
    </source>
</evidence>
<comment type="caution">
    <text evidence="1">The sequence shown here is derived from an EMBL/GenBank/DDBJ whole genome shotgun (WGS) entry which is preliminary data.</text>
</comment>